<evidence type="ECO:0000313" key="3">
    <source>
        <dbReference type="EMBL" id="KAJ7775703.1"/>
    </source>
</evidence>
<evidence type="ECO:0000256" key="2">
    <source>
        <dbReference type="SAM" id="Phobius"/>
    </source>
</evidence>
<keyword evidence="2" id="KW-1133">Transmembrane helix</keyword>
<feature type="region of interest" description="Disordered" evidence="1">
    <location>
        <begin position="18"/>
        <end position="38"/>
    </location>
</feature>
<keyword evidence="4" id="KW-1185">Reference proteome</keyword>
<comment type="caution">
    <text evidence="3">The sequence shown here is derived from an EMBL/GenBank/DDBJ whole genome shotgun (WGS) entry which is preliminary data.</text>
</comment>
<sequence>MSDASSMINYLPTKFAHSVRRRKGKGRDLGDPKPGGSVDAFRIGESRMPRANDQNYDGVEVGGGRGGRNLGGSCSVQTWWCVAIHGPQYSMLALAALIFMLTAWFDGFLAIYTFFLWISFALLVHSFILEGKINKQWSTGLGADGRLRIQNQLGRCGYFSPFVESPSNAGMIPKAYRFSETSMAAIMNSYASELAEHYGPDMAEDIMARSRSNLTIPPGYNRRDQIFCERPYNSGTVSINS</sequence>
<feature type="transmembrane region" description="Helical" evidence="2">
    <location>
        <begin position="89"/>
        <end position="105"/>
    </location>
</feature>
<keyword evidence="2" id="KW-0812">Transmembrane</keyword>
<dbReference type="EMBL" id="JARJLG010000014">
    <property type="protein sequence ID" value="KAJ7775703.1"/>
    <property type="molecule type" value="Genomic_DNA"/>
</dbReference>
<dbReference type="AlphaFoldDB" id="A0AAD7NTW4"/>
<evidence type="ECO:0000313" key="4">
    <source>
        <dbReference type="Proteomes" id="UP001215280"/>
    </source>
</evidence>
<reference evidence="3" key="1">
    <citation type="submission" date="2023-03" db="EMBL/GenBank/DDBJ databases">
        <title>Massive genome expansion in bonnet fungi (Mycena s.s.) driven by repeated elements and novel gene families across ecological guilds.</title>
        <authorList>
            <consortium name="Lawrence Berkeley National Laboratory"/>
            <person name="Harder C.B."/>
            <person name="Miyauchi S."/>
            <person name="Viragh M."/>
            <person name="Kuo A."/>
            <person name="Thoen E."/>
            <person name="Andreopoulos B."/>
            <person name="Lu D."/>
            <person name="Skrede I."/>
            <person name="Drula E."/>
            <person name="Henrissat B."/>
            <person name="Morin E."/>
            <person name="Kohler A."/>
            <person name="Barry K."/>
            <person name="LaButti K."/>
            <person name="Morin E."/>
            <person name="Salamov A."/>
            <person name="Lipzen A."/>
            <person name="Mereny Z."/>
            <person name="Hegedus B."/>
            <person name="Baldrian P."/>
            <person name="Stursova M."/>
            <person name="Weitz H."/>
            <person name="Taylor A."/>
            <person name="Grigoriev I.V."/>
            <person name="Nagy L.G."/>
            <person name="Martin F."/>
            <person name="Kauserud H."/>
        </authorList>
    </citation>
    <scope>NUCLEOTIDE SEQUENCE</scope>
    <source>
        <strain evidence="3">CBHHK188m</strain>
    </source>
</reference>
<feature type="transmembrane region" description="Helical" evidence="2">
    <location>
        <begin position="111"/>
        <end position="129"/>
    </location>
</feature>
<evidence type="ECO:0000256" key="1">
    <source>
        <dbReference type="SAM" id="MobiDB-lite"/>
    </source>
</evidence>
<dbReference type="Proteomes" id="UP001215280">
    <property type="component" value="Unassembled WGS sequence"/>
</dbReference>
<gene>
    <name evidence="3" type="ORF">DFH07DRAFT_865798</name>
</gene>
<name>A0AAD7NTW4_9AGAR</name>
<keyword evidence="2" id="KW-0472">Membrane</keyword>
<organism evidence="3 4">
    <name type="scientific">Mycena maculata</name>
    <dbReference type="NCBI Taxonomy" id="230809"/>
    <lineage>
        <taxon>Eukaryota</taxon>
        <taxon>Fungi</taxon>
        <taxon>Dikarya</taxon>
        <taxon>Basidiomycota</taxon>
        <taxon>Agaricomycotina</taxon>
        <taxon>Agaricomycetes</taxon>
        <taxon>Agaricomycetidae</taxon>
        <taxon>Agaricales</taxon>
        <taxon>Marasmiineae</taxon>
        <taxon>Mycenaceae</taxon>
        <taxon>Mycena</taxon>
    </lineage>
</organism>
<proteinExistence type="predicted"/>
<accession>A0AAD7NTW4</accession>
<protein>
    <submittedName>
        <fullName evidence="3">Uncharacterized protein</fullName>
    </submittedName>
</protein>